<dbReference type="CDD" id="cd06259">
    <property type="entry name" value="YdcF-like"/>
    <property type="match status" value="1"/>
</dbReference>
<keyword evidence="3" id="KW-1185">Reference proteome</keyword>
<dbReference type="InterPro" id="IPR014729">
    <property type="entry name" value="Rossmann-like_a/b/a_fold"/>
</dbReference>
<feature type="domain" description="DUF218" evidence="1">
    <location>
        <begin position="52"/>
        <end position="148"/>
    </location>
</feature>
<dbReference type="Proteomes" id="UP001235303">
    <property type="component" value="Unassembled WGS sequence"/>
</dbReference>
<evidence type="ECO:0000313" key="3">
    <source>
        <dbReference type="Proteomes" id="UP001235303"/>
    </source>
</evidence>
<name>A0ABT7API3_9CYAN</name>
<gene>
    <name evidence="2" type="ORF">PMG71_05170</name>
</gene>
<dbReference type="EMBL" id="JAQOSP010000036">
    <property type="protein sequence ID" value="MDJ1168809.1"/>
    <property type="molecule type" value="Genomic_DNA"/>
</dbReference>
<dbReference type="Gene3D" id="3.40.50.620">
    <property type="entry name" value="HUPs"/>
    <property type="match status" value="1"/>
</dbReference>
<accession>A0ABT7API3</accession>
<dbReference type="RefSeq" id="WP_283752572.1">
    <property type="nucleotide sequence ID" value="NZ_JAQOSP010000036.1"/>
</dbReference>
<dbReference type="Pfam" id="PF02698">
    <property type="entry name" value="DUF218"/>
    <property type="match status" value="1"/>
</dbReference>
<dbReference type="InterPro" id="IPR003848">
    <property type="entry name" value="DUF218"/>
</dbReference>
<reference evidence="2 3" key="1">
    <citation type="submission" date="2023-01" db="EMBL/GenBank/DDBJ databases">
        <title>Novel diversity within Roseofilum (Cyanobacteria; Desertifilaceae) from marine benthic mats with descriptions of four novel species.</title>
        <authorList>
            <person name="Wang Y."/>
            <person name="Berthold D.E."/>
            <person name="Hu J."/>
            <person name="Lefler F.W."/>
            <person name="Laughinghouse H.D. IV."/>
        </authorList>
    </citation>
    <scope>NUCLEOTIDE SEQUENCE [LARGE SCALE GENOMIC DNA]</scope>
    <source>
        <strain evidence="2 3">BLCC-M154</strain>
    </source>
</reference>
<evidence type="ECO:0000259" key="1">
    <source>
        <dbReference type="Pfam" id="PF02698"/>
    </source>
</evidence>
<protein>
    <submittedName>
        <fullName evidence="2">YdcF family protein</fullName>
    </submittedName>
</protein>
<comment type="caution">
    <text evidence="2">The sequence shown here is derived from an EMBL/GenBank/DDBJ whole genome shotgun (WGS) entry which is preliminary data.</text>
</comment>
<evidence type="ECO:0000313" key="2">
    <source>
        <dbReference type="EMBL" id="MDJ1168809.1"/>
    </source>
</evidence>
<organism evidence="2 3">
    <name type="scientific">Roseofilum acuticapitatum BLCC-M154</name>
    <dbReference type="NCBI Taxonomy" id="3022444"/>
    <lineage>
        <taxon>Bacteria</taxon>
        <taxon>Bacillati</taxon>
        <taxon>Cyanobacteriota</taxon>
        <taxon>Cyanophyceae</taxon>
        <taxon>Desertifilales</taxon>
        <taxon>Desertifilaceae</taxon>
        <taxon>Roseofilum</taxon>
        <taxon>Roseofilum acuticapitatum</taxon>
    </lineage>
</organism>
<sequence length="234" mass="26744">MKIWAQLGSPVLRRWRRLGTWVLLSLIVVVVSGWAIATSQKLSAASQSPLDAYLMLGGSIRREVHITQVAKDHPNIPILISQGADDPCILRLFEVNASPQDRIWLERCANSTFENFYYTLPILKQWGVHHVQMITSARHLPRAQWLGQIILGSHGIWMETYTVKEKGIPGNTESGLKTTLDVIRSLIWAGISQFYQPTCNQFYPLVDANLQEWIDKGYDCEDQWDLRPIFKDMP</sequence>
<proteinExistence type="predicted"/>